<proteinExistence type="predicted"/>
<evidence type="ECO:0000313" key="4">
    <source>
        <dbReference type="Proteomes" id="UP000052237"/>
    </source>
</evidence>
<evidence type="ECO:0000256" key="2">
    <source>
        <dbReference type="SAM" id="SignalP"/>
    </source>
</evidence>
<evidence type="ECO:0000256" key="1">
    <source>
        <dbReference type="SAM" id="Coils"/>
    </source>
</evidence>
<protein>
    <submittedName>
        <fullName evidence="3">Cytoplasmic protein</fullName>
    </submittedName>
</protein>
<feature type="signal peptide" evidence="2">
    <location>
        <begin position="1"/>
        <end position="23"/>
    </location>
</feature>
<dbReference type="AlphaFoldDB" id="A0A0S4SWG3"/>
<keyword evidence="1" id="KW-0175">Coiled coil</keyword>
<name>A0A0S4SWG3_CAMHY</name>
<dbReference type="EMBL" id="FAVB01000007">
    <property type="protein sequence ID" value="CUU90071.1"/>
    <property type="molecule type" value="Genomic_DNA"/>
</dbReference>
<feature type="chain" id="PRO_5006627317" evidence="2">
    <location>
        <begin position="24"/>
        <end position="265"/>
    </location>
</feature>
<keyword evidence="4" id="KW-1185">Reference proteome</keyword>
<organism evidence="3 4">
    <name type="scientific">Campylobacter hyointestinalis subsp. hyointestinalis</name>
    <dbReference type="NCBI Taxonomy" id="91352"/>
    <lineage>
        <taxon>Bacteria</taxon>
        <taxon>Pseudomonadati</taxon>
        <taxon>Campylobacterota</taxon>
        <taxon>Epsilonproteobacteria</taxon>
        <taxon>Campylobacterales</taxon>
        <taxon>Campylobacteraceae</taxon>
        <taxon>Campylobacter</taxon>
    </lineage>
</organism>
<feature type="coiled-coil region" evidence="1">
    <location>
        <begin position="39"/>
        <end position="73"/>
    </location>
</feature>
<sequence>MNFKTKSIILILMAQLCAINLFSAEINTDLGTTFEFAEKDIAELMRSQALNNKDKLQKKYDEYRQDYKNKLDNIGPKIANKPTPAYRDNEFYIDSTYTNPRDIRDHRGVLLYPKGFRFNPLSYIKIPYKVVFIDGTRKNELQWVLDNNLTNSTGIRILLTDGKYRVAKKFFNHHVFFATDEIIKKFGVLHTPSIAEQVGQKMLIKEYLVKIDGNNTIDESKYPSLIIDLLEENKKNQFIAPQEKINFNDLNITKEFNNIIKGDDK</sequence>
<dbReference type="Proteomes" id="UP000052237">
    <property type="component" value="Unassembled WGS sequence"/>
</dbReference>
<reference evidence="3 4" key="1">
    <citation type="submission" date="2015-11" db="EMBL/GenBank/DDBJ databases">
        <authorList>
            <consortium name="Pathogen Informatics"/>
        </authorList>
    </citation>
    <scope>NUCLEOTIDE SEQUENCE [LARGE SCALE GENOMIC DNA]</scope>
    <source>
        <strain evidence="3 4">006A-0059</strain>
    </source>
</reference>
<accession>A0A0S4SWG3</accession>
<gene>
    <name evidence="3" type="ORF">ERS686654_02068</name>
</gene>
<keyword evidence="2" id="KW-0732">Signal</keyword>
<dbReference type="RefSeq" id="WP_059435512.1">
    <property type="nucleotide sequence ID" value="NZ_FAVB01000007.1"/>
</dbReference>
<comment type="caution">
    <text evidence="3">The sequence shown here is derived from an EMBL/GenBank/DDBJ whole genome shotgun (WGS) entry which is preliminary data.</text>
</comment>
<evidence type="ECO:0000313" key="3">
    <source>
        <dbReference type="EMBL" id="CUU90071.1"/>
    </source>
</evidence>